<dbReference type="EMBL" id="RHPJ01000002">
    <property type="protein sequence ID" value="TGO05215.1"/>
    <property type="molecule type" value="Genomic_DNA"/>
</dbReference>
<comment type="caution">
    <text evidence="11">The sequence shown here is derived from an EMBL/GenBank/DDBJ whole genome shotgun (WGS) entry which is preliminary data.</text>
</comment>
<dbReference type="PANTHER" id="PTHR33908:SF11">
    <property type="entry name" value="MEMBRANE PROTEIN"/>
    <property type="match status" value="1"/>
</dbReference>
<accession>A0A4Z1DZU3</accession>
<feature type="region of interest" description="Disordered" evidence="8">
    <location>
        <begin position="538"/>
        <end position="559"/>
    </location>
</feature>
<dbReference type="InterPro" id="IPR038731">
    <property type="entry name" value="RgtA/B/C-like"/>
</dbReference>
<keyword evidence="5 9" id="KW-0812">Transmembrane</keyword>
<evidence type="ECO:0000256" key="8">
    <source>
        <dbReference type="SAM" id="MobiDB-lite"/>
    </source>
</evidence>
<keyword evidence="2" id="KW-1003">Cell membrane</keyword>
<feature type="transmembrane region" description="Helical" evidence="9">
    <location>
        <begin position="157"/>
        <end position="176"/>
    </location>
</feature>
<feature type="transmembrane region" description="Helical" evidence="9">
    <location>
        <begin position="311"/>
        <end position="333"/>
    </location>
</feature>
<dbReference type="Proteomes" id="UP000297318">
    <property type="component" value="Unassembled WGS sequence"/>
</dbReference>
<keyword evidence="7 9" id="KW-0472">Membrane</keyword>
<evidence type="ECO:0000313" key="11">
    <source>
        <dbReference type="EMBL" id="TGO05215.1"/>
    </source>
</evidence>
<protein>
    <submittedName>
        <fullName evidence="11">Dolichyl-phosphate-mannose-protein mannosyltransferase family</fullName>
    </submittedName>
</protein>
<evidence type="ECO:0000256" key="5">
    <source>
        <dbReference type="ARBA" id="ARBA00022692"/>
    </source>
</evidence>
<evidence type="ECO:0000259" key="10">
    <source>
        <dbReference type="Pfam" id="PF13231"/>
    </source>
</evidence>
<reference evidence="11 12" key="1">
    <citation type="submission" date="2018-11" db="EMBL/GenBank/DDBJ databases">
        <title>Complete genome sequencing of the Actinobacteria Serinibacter sp. K3-2.</title>
        <authorList>
            <person name="Rakitin A.L."/>
            <person name="Beletsky A.V."/>
            <person name="Mardanov A.V."/>
            <person name="Ravin N.V."/>
            <person name="Gromova A.S."/>
            <person name="Filippova S.N."/>
            <person name="Gal'Chenko V.F."/>
        </authorList>
    </citation>
    <scope>NUCLEOTIDE SEQUENCE [LARGE SCALE GENOMIC DNA]</scope>
    <source>
        <strain evidence="11 12">K3-2</strain>
    </source>
</reference>
<dbReference type="GO" id="GO:0005886">
    <property type="term" value="C:plasma membrane"/>
    <property type="evidence" value="ECO:0007669"/>
    <property type="project" value="UniProtKB-SubCell"/>
</dbReference>
<dbReference type="OrthoDB" id="3207667at2"/>
<evidence type="ECO:0000313" key="12">
    <source>
        <dbReference type="Proteomes" id="UP000297318"/>
    </source>
</evidence>
<gene>
    <name evidence="11" type="ORF">SERN_1219</name>
</gene>
<dbReference type="GO" id="GO:0009103">
    <property type="term" value="P:lipopolysaccharide biosynthetic process"/>
    <property type="evidence" value="ECO:0007669"/>
    <property type="project" value="UniProtKB-ARBA"/>
</dbReference>
<evidence type="ECO:0000256" key="2">
    <source>
        <dbReference type="ARBA" id="ARBA00022475"/>
    </source>
</evidence>
<name>A0A4Z1DZU3_9MICO</name>
<dbReference type="Pfam" id="PF13231">
    <property type="entry name" value="PMT_2"/>
    <property type="match status" value="1"/>
</dbReference>
<evidence type="ECO:0000256" key="3">
    <source>
        <dbReference type="ARBA" id="ARBA00022676"/>
    </source>
</evidence>
<keyword evidence="12" id="KW-1185">Reference proteome</keyword>
<feature type="transmembrane region" description="Helical" evidence="9">
    <location>
        <begin position="340"/>
        <end position="359"/>
    </location>
</feature>
<evidence type="ECO:0000256" key="7">
    <source>
        <dbReference type="ARBA" id="ARBA00023136"/>
    </source>
</evidence>
<proteinExistence type="predicted"/>
<dbReference type="GO" id="GO:0016763">
    <property type="term" value="F:pentosyltransferase activity"/>
    <property type="evidence" value="ECO:0007669"/>
    <property type="project" value="TreeGrafter"/>
</dbReference>
<evidence type="ECO:0000256" key="9">
    <source>
        <dbReference type="SAM" id="Phobius"/>
    </source>
</evidence>
<comment type="subcellular location">
    <subcellularLocation>
        <location evidence="1">Cell membrane</location>
        <topology evidence="1">Multi-pass membrane protein</topology>
    </subcellularLocation>
</comment>
<evidence type="ECO:0000256" key="1">
    <source>
        <dbReference type="ARBA" id="ARBA00004651"/>
    </source>
</evidence>
<keyword evidence="4 11" id="KW-0808">Transferase</keyword>
<evidence type="ECO:0000256" key="6">
    <source>
        <dbReference type="ARBA" id="ARBA00022989"/>
    </source>
</evidence>
<dbReference type="PANTHER" id="PTHR33908">
    <property type="entry name" value="MANNOSYLTRANSFERASE YKCB-RELATED"/>
    <property type="match status" value="1"/>
</dbReference>
<feature type="region of interest" description="Disordered" evidence="8">
    <location>
        <begin position="1"/>
        <end position="34"/>
    </location>
</feature>
<dbReference type="RefSeq" id="WP_135849252.1">
    <property type="nucleotide sequence ID" value="NZ_RHPJ01000002.1"/>
</dbReference>
<dbReference type="InterPro" id="IPR050297">
    <property type="entry name" value="LipidA_mod_glycosyltrf_83"/>
</dbReference>
<dbReference type="AlphaFoldDB" id="A0A4Z1DZU3"/>
<keyword evidence="6 9" id="KW-1133">Transmembrane helix</keyword>
<keyword evidence="3 11" id="KW-0328">Glycosyltransferase</keyword>
<sequence>MTAVATPTTGLHGDVGPAEGGPAEGGGDDRAGLGPVDAGLRSRVAVVLTPDRLLTAAVLAGSLTVGLWNVTDAVAFQDDEGTYAAQAAAAAQGTLGPYTYWYDHPPFGWFQIAALAALPRALGIGDGSELAVTRVVAGTLFAVTATLVHLVLRRLGVAAVISVAATALLVASPLALTLGRQVFLDNVATPWVLLAFWLALSPRRALWAHVGAGAAFGVALLTKLTIAVVGPALLVALLAGRRWRNRGFSLTGALTAGALVLALFPLMALLRSELLAGPDRVSLQQGLEFQLGSRTTSGSFWDVSSGRHALVLGWVDQSQVLVVVGLIGALLCLLDARTRWVPVALAGFAAPMLLGLGYLPGMNVVGALSFLAVAAGAGAHRVWRALAVGLDGVSGRPRRVVTTTIAVLAVTAVGAAAAPEWRERSLPLATADANADWRDAVAWIGANVPDDDVVVVPFSAWSAVQDQGRGGPWTVVALEKVDLDSQFDVEHAQGWREIEWILVGPTTEPNIVNLGLTEMARAMDGSTEVVAFGEWSVREVDTGDTTDTTDTTDRTEEQP</sequence>
<feature type="transmembrane region" description="Helical" evidence="9">
    <location>
        <begin position="130"/>
        <end position="151"/>
    </location>
</feature>
<feature type="transmembrane region" description="Helical" evidence="9">
    <location>
        <begin position="206"/>
        <end position="238"/>
    </location>
</feature>
<feature type="transmembrane region" description="Helical" evidence="9">
    <location>
        <begin position="250"/>
        <end position="270"/>
    </location>
</feature>
<organism evidence="11 12">
    <name type="scientific">Serinibacter arcticus</name>
    <dbReference type="NCBI Taxonomy" id="1655435"/>
    <lineage>
        <taxon>Bacteria</taxon>
        <taxon>Bacillati</taxon>
        <taxon>Actinomycetota</taxon>
        <taxon>Actinomycetes</taxon>
        <taxon>Micrococcales</taxon>
        <taxon>Beutenbergiaceae</taxon>
        <taxon>Serinibacter</taxon>
    </lineage>
</organism>
<evidence type="ECO:0000256" key="4">
    <source>
        <dbReference type="ARBA" id="ARBA00022679"/>
    </source>
</evidence>
<feature type="domain" description="Glycosyltransferase RgtA/B/C/D-like" evidence="10">
    <location>
        <begin position="103"/>
        <end position="264"/>
    </location>
</feature>